<feature type="compositionally biased region" description="Polar residues" evidence="5">
    <location>
        <begin position="387"/>
        <end position="403"/>
    </location>
</feature>
<keyword evidence="1" id="KW-0479">Metal-binding</keyword>
<dbReference type="SMART" id="SM00249">
    <property type="entry name" value="PHD"/>
    <property type="match status" value="1"/>
</dbReference>
<feature type="coiled-coil region" evidence="4">
    <location>
        <begin position="302"/>
        <end position="335"/>
    </location>
</feature>
<feature type="region of interest" description="Disordered" evidence="5">
    <location>
        <begin position="499"/>
        <end position="520"/>
    </location>
</feature>
<dbReference type="GO" id="GO:0006355">
    <property type="term" value="P:regulation of DNA-templated transcription"/>
    <property type="evidence" value="ECO:0007669"/>
    <property type="project" value="InterPro"/>
</dbReference>
<dbReference type="Proteomes" id="UP001211907">
    <property type="component" value="Unassembled WGS sequence"/>
</dbReference>
<evidence type="ECO:0000256" key="1">
    <source>
        <dbReference type="ARBA" id="ARBA00022723"/>
    </source>
</evidence>
<dbReference type="InterPro" id="IPR028938">
    <property type="entry name" value="Rsf1-like"/>
</dbReference>
<dbReference type="Gene3D" id="3.30.40.10">
    <property type="entry name" value="Zinc/RING finger domain, C3HC4 (zinc finger)"/>
    <property type="match status" value="1"/>
</dbReference>
<comment type="caution">
    <text evidence="7">The sequence shown here is derived from an EMBL/GenBank/DDBJ whole genome shotgun (WGS) entry which is preliminary data.</text>
</comment>
<reference evidence="7" key="1">
    <citation type="submission" date="2020-05" db="EMBL/GenBank/DDBJ databases">
        <title>Phylogenomic resolution of chytrid fungi.</title>
        <authorList>
            <person name="Stajich J.E."/>
            <person name="Amses K."/>
            <person name="Simmons R."/>
            <person name="Seto K."/>
            <person name="Myers J."/>
            <person name="Bonds A."/>
            <person name="Quandt C.A."/>
            <person name="Barry K."/>
            <person name="Liu P."/>
            <person name="Grigoriev I."/>
            <person name="Longcore J.E."/>
            <person name="James T.Y."/>
        </authorList>
    </citation>
    <scope>NUCLEOTIDE SEQUENCE</scope>
    <source>
        <strain evidence="7">JEL0513</strain>
    </source>
</reference>
<feature type="region of interest" description="Disordered" evidence="5">
    <location>
        <begin position="1"/>
        <end position="61"/>
    </location>
</feature>
<dbReference type="PROSITE" id="PS01359">
    <property type="entry name" value="ZF_PHD_1"/>
    <property type="match status" value="1"/>
</dbReference>
<dbReference type="GO" id="GO:0008270">
    <property type="term" value="F:zinc ion binding"/>
    <property type="evidence" value="ECO:0007669"/>
    <property type="project" value="UniProtKB-KW"/>
</dbReference>
<feature type="compositionally biased region" description="Low complexity" evidence="5">
    <location>
        <begin position="23"/>
        <end position="46"/>
    </location>
</feature>
<dbReference type="InterPro" id="IPR001965">
    <property type="entry name" value="Znf_PHD"/>
</dbReference>
<evidence type="ECO:0000256" key="4">
    <source>
        <dbReference type="SAM" id="Coils"/>
    </source>
</evidence>
<feature type="compositionally biased region" description="Basic residues" evidence="5">
    <location>
        <begin position="505"/>
        <end position="514"/>
    </location>
</feature>
<proteinExistence type="predicted"/>
<dbReference type="PANTHER" id="PTHR14296:SF3">
    <property type="entry name" value="DIKAR, ISOFORM F"/>
    <property type="match status" value="1"/>
</dbReference>
<evidence type="ECO:0000256" key="3">
    <source>
        <dbReference type="ARBA" id="ARBA00022833"/>
    </source>
</evidence>
<dbReference type="GO" id="GO:0031213">
    <property type="term" value="C:RSF complex"/>
    <property type="evidence" value="ECO:0007669"/>
    <property type="project" value="InterPro"/>
</dbReference>
<dbReference type="InterPro" id="IPR013083">
    <property type="entry name" value="Znf_RING/FYVE/PHD"/>
</dbReference>
<feature type="region of interest" description="Disordered" evidence="5">
    <location>
        <begin position="380"/>
        <end position="434"/>
    </location>
</feature>
<feature type="domain" description="Zinc finger PHD-type" evidence="6">
    <location>
        <begin position="531"/>
        <end position="590"/>
    </location>
</feature>
<sequence>MLDINNDNSDETNNMEDIHELSDGSLTPLPSDSSSALSSPSSSPKSAARISMEARKPQEQTKPIELSPLAILRSNWRFAACTQFLTMFANAVDFPFSDTEVNPIITGGFEDALLTEPPPADLINLHVKLLRIITYNRFVTPESWPSWFLKECSKRNIPESMMSVFPMTPEEYSNNSFMTRVLILHTLCEFMFDSPERFRERVSPADTEECRTWRVDPVGKDSKGYIYWLFDDNRLYRELVQTKTGEISDNVKWELVCRTADDWQTFPATFKTSRSPNDRALHQMLTLGIGVTVLQSLHDRVLEEARIAAQQEQLRRRVEEEAARVEREYTVQAEREMAIMSRKRSSRLENKLLEQMERERTEMIERDARRGVGESVDKYESHFRITRGNSSVSQSRKNQQTEPISRDERFKRRLQRSGLDDSTENEVDGTDNKDGELKIKIAESIETATASRESADIDIKGDTANPVFHQLQELASKRIRIGIAATASSPATASISNSYNSNNRVKGKGRKSVTKKSGGGGGRIREGWIFNCSCGKNAKNWDDGLPMISCGRCNVWQHIYCIEMESGNMAPGALNLKKWNSQEFTCKQCRSGVDQVVDNANGVVVFSNGAPNGFCSDSPDLINSQLLHGSSAAQQFAPFTHEVAGPASLSTLV</sequence>
<evidence type="ECO:0000313" key="7">
    <source>
        <dbReference type="EMBL" id="KAJ3140414.1"/>
    </source>
</evidence>
<protein>
    <recommendedName>
        <fullName evidence="6">Zinc finger PHD-type domain-containing protein</fullName>
    </recommendedName>
</protein>
<organism evidence="7 8">
    <name type="scientific">Physocladia obscura</name>
    <dbReference type="NCBI Taxonomy" id="109957"/>
    <lineage>
        <taxon>Eukaryota</taxon>
        <taxon>Fungi</taxon>
        <taxon>Fungi incertae sedis</taxon>
        <taxon>Chytridiomycota</taxon>
        <taxon>Chytridiomycota incertae sedis</taxon>
        <taxon>Chytridiomycetes</taxon>
        <taxon>Chytridiales</taxon>
        <taxon>Chytriomycetaceae</taxon>
        <taxon>Physocladia</taxon>
    </lineage>
</organism>
<keyword evidence="3" id="KW-0862">Zinc</keyword>
<keyword evidence="2" id="KW-0863">Zinc-finger</keyword>
<evidence type="ECO:0000313" key="8">
    <source>
        <dbReference type="Proteomes" id="UP001211907"/>
    </source>
</evidence>
<dbReference type="AlphaFoldDB" id="A0AAD5TAL8"/>
<dbReference type="InterPro" id="IPR011011">
    <property type="entry name" value="Znf_FYVE_PHD"/>
</dbReference>
<evidence type="ECO:0000259" key="6">
    <source>
        <dbReference type="SMART" id="SM00249"/>
    </source>
</evidence>
<dbReference type="EMBL" id="JADGJH010000052">
    <property type="protein sequence ID" value="KAJ3140414.1"/>
    <property type="molecule type" value="Genomic_DNA"/>
</dbReference>
<accession>A0AAD5TAL8</accession>
<evidence type="ECO:0000256" key="2">
    <source>
        <dbReference type="ARBA" id="ARBA00022771"/>
    </source>
</evidence>
<dbReference type="PANTHER" id="PTHR14296">
    <property type="entry name" value="REMODELING AND SPACING FACTOR 1"/>
    <property type="match status" value="1"/>
</dbReference>
<keyword evidence="8" id="KW-1185">Reference proteome</keyword>
<gene>
    <name evidence="7" type="ORF">HK100_009845</name>
</gene>
<evidence type="ECO:0000256" key="5">
    <source>
        <dbReference type="SAM" id="MobiDB-lite"/>
    </source>
</evidence>
<keyword evidence="4" id="KW-0175">Coiled coil</keyword>
<dbReference type="InterPro" id="IPR019786">
    <property type="entry name" value="Zinc_finger_PHD-type_CS"/>
</dbReference>
<name>A0AAD5TAL8_9FUNG</name>
<dbReference type="SUPFAM" id="SSF57903">
    <property type="entry name" value="FYVE/PHD zinc finger"/>
    <property type="match status" value="1"/>
</dbReference>